<evidence type="ECO:0000313" key="1">
    <source>
        <dbReference type="EMBL" id="GME90246.1"/>
    </source>
</evidence>
<gene>
    <name evidence="1" type="ORF">Cboi01_000176400</name>
</gene>
<dbReference type="EMBL" id="BSXV01000699">
    <property type="protein sequence ID" value="GME90246.1"/>
    <property type="molecule type" value="Genomic_DNA"/>
</dbReference>
<sequence>MGEELLKAKRDDGVETVKLVVGLDLSGKKAKRDANSEFVGLVSKRSSNQNYKYTLVPDSGSASIASALTQLNELSIFSSYIRDLVDLYKVCEDGENDDNANINDKQNILNDESKEMLLIFAPSNEAIAELSQKPWAFPTPVTEENNKQDETSAANIKNFVESHVVTLSSIDSIGSKDQVIFNSINKNQIILKNDGESFKVGLPEVSGLLEIKSIHILRNGAILIIDKALTWPERSE</sequence>
<name>A0ACB5TJY5_CANBO</name>
<proteinExistence type="predicted"/>
<comment type="caution">
    <text evidence="1">The sequence shown here is derived from an EMBL/GenBank/DDBJ whole genome shotgun (WGS) entry which is preliminary data.</text>
</comment>
<dbReference type="Proteomes" id="UP001165101">
    <property type="component" value="Unassembled WGS sequence"/>
</dbReference>
<accession>A0ACB5TJY5</accession>
<keyword evidence="2" id="KW-1185">Reference proteome</keyword>
<reference evidence="1" key="1">
    <citation type="submission" date="2023-04" db="EMBL/GenBank/DDBJ databases">
        <title>Candida boidinii NBRC 1967.</title>
        <authorList>
            <person name="Ichikawa N."/>
            <person name="Sato H."/>
            <person name="Tonouchi N."/>
        </authorList>
    </citation>
    <scope>NUCLEOTIDE SEQUENCE</scope>
    <source>
        <strain evidence="1">NBRC 1967</strain>
    </source>
</reference>
<organism evidence="1 2">
    <name type="scientific">Candida boidinii</name>
    <name type="common">Yeast</name>
    <dbReference type="NCBI Taxonomy" id="5477"/>
    <lineage>
        <taxon>Eukaryota</taxon>
        <taxon>Fungi</taxon>
        <taxon>Dikarya</taxon>
        <taxon>Ascomycota</taxon>
        <taxon>Saccharomycotina</taxon>
        <taxon>Pichiomycetes</taxon>
        <taxon>Pichiales</taxon>
        <taxon>Pichiaceae</taxon>
        <taxon>Ogataea</taxon>
        <taxon>Ogataea/Candida clade</taxon>
    </lineage>
</organism>
<evidence type="ECO:0000313" key="2">
    <source>
        <dbReference type="Proteomes" id="UP001165101"/>
    </source>
</evidence>
<protein>
    <submittedName>
        <fullName evidence="1">Unnamed protein product</fullName>
    </submittedName>
</protein>